<dbReference type="EMBL" id="JAEVFJ010000007">
    <property type="protein sequence ID" value="KAH8103452.1"/>
    <property type="molecule type" value="Genomic_DNA"/>
</dbReference>
<gene>
    <name evidence="1" type="ORF">BXZ70DRAFT_730869</name>
</gene>
<dbReference type="Proteomes" id="UP000813824">
    <property type="component" value="Unassembled WGS sequence"/>
</dbReference>
<organism evidence="1 2">
    <name type="scientific">Cristinia sonorae</name>
    <dbReference type="NCBI Taxonomy" id="1940300"/>
    <lineage>
        <taxon>Eukaryota</taxon>
        <taxon>Fungi</taxon>
        <taxon>Dikarya</taxon>
        <taxon>Basidiomycota</taxon>
        <taxon>Agaricomycotina</taxon>
        <taxon>Agaricomycetes</taxon>
        <taxon>Agaricomycetidae</taxon>
        <taxon>Agaricales</taxon>
        <taxon>Pleurotineae</taxon>
        <taxon>Stephanosporaceae</taxon>
        <taxon>Cristinia</taxon>
    </lineage>
</organism>
<dbReference type="AlphaFoldDB" id="A0A8K0UTD0"/>
<comment type="caution">
    <text evidence="1">The sequence shown here is derived from an EMBL/GenBank/DDBJ whole genome shotgun (WGS) entry which is preliminary data.</text>
</comment>
<keyword evidence="2" id="KW-1185">Reference proteome</keyword>
<name>A0A8K0UTD0_9AGAR</name>
<reference evidence="1" key="1">
    <citation type="journal article" date="2021" name="New Phytol.">
        <title>Evolutionary innovations through gain and loss of genes in the ectomycorrhizal Boletales.</title>
        <authorList>
            <person name="Wu G."/>
            <person name="Miyauchi S."/>
            <person name="Morin E."/>
            <person name="Kuo A."/>
            <person name="Drula E."/>
            <person name="Varga T."/>
            <person name="Kohler A."/>
            <person name="Feng B."/>
            <person name="Cao Y."/>
            <person name="Lipzen A."/>
            <person name="Daum C."/>
            <person name="Hundley H."/>
            <person name="Pangilinan J."/>
            <person name="Johnson J."/>
            <person name="Barry K."/>
            <person name="LaButti K."/>
            <person name="Ng V."/>
            <person name="Ahrendt S."/>
            <person name="Min B."/>
            <person name="Choi I.G."/>
            <person name="Park H."/>
            <person name="Plett J.M."/>
            <person name="Magnuson J."/>
            <person name="Spatafora J.W."/>
            <person name="Nagy L.G."/>
            <person name="Henrissat B."/>
            <person name="Grigoriev I.V."/>
            <person name="Yang Z.L."/>
            <person name="Xu J."/>
            <person name="Martin F.M."/>
        </authorList>
    </citation>
    <scope>NUCLEOTIDE SEQUENCE</scope>
    <source>
        <strain evidence="1">KKN 215</strain>
    </source>
</reference>
<proteinExistence type="predicted"/>
<accession>A0A8K0UTD0</accession>
<evidence type="ECO:0000313" key="1">
    <source>
        <dbReference type="EMBL" id="KAH8103452.1"/>
    </source>
</evidence>
<evidence type="ECO:0000313" key="2">
    <source>
        <dbReference type="Proteomes" id="UP000813824"/>
    </source>
</evidence>
<protein>
    <submittedName>
        <fullName evidence="1">Uncharacterized protein</fullName>
    </submittedName>
</protein>
<sequence length="249" mass="27523">MRNLFRPIFPVDSSPSLSWAQSSIAVLSILGPSTSTSRVTRQTDTIPCSISTNHPSRYIHTATPISLCLPLGLFKSSFNFIKAGSLPLPHSIIPFLYRTPLVVGNGICSVVGFLDCLVDVLASFRFLFLVYTRRSSLPHIIRRFCSPSFLSLPLSLHAPSLLTYFTHLGTFRFHPCLGMGIFILVIVITHRCSIYLSPSSCSPYGGTHCLLASRCHRVSRFETSSCCLCFASIYKYTRTSLMLSSSKLA</sequence>